<dbReference type="PROSITE" id="PS50056">
    <property type="entry name" value="TYR_PHOSPHATASE_2"/>
    <property type="match status" value="1"/>
</dbReference>
<gene>
    <name evidence="17" type="primary">PTPRJ</name>
</gene>
<name>A0A6P6I7E0_PUMCO</name>
<feature type="domain" description="Tyrosine specific protein phosphatases" evidence="14">
    <location>
        <begin position="1443"/>
        <end position="1516"/>
    </location>
</feature>
<evidence type="ECO:0000256" key="11">
    <source>
        <dbReference type="ARBA" id="ARBA00025789"/>
    </source>
</evidence>
<dbReference type="InterPro" id="IPR003595">
    <property type="entry name" value="Tyr_Pase_cat"/>
</dbReference>
<evidence type="ECO:0000313" key="17">
    <source>
        <dbReference type="RefSeq" id="XP_025784000.1"/>
    </source>
</evidence>
<dbReference type="GO" id="GO:0043235">
    <property type="term" value="C:receptor complex"/>
    <property type="evidence" value="ECO:0007669"/>
    <property type="project" value="TreeGrafter"/>
</dbReference>
<comment type="subcellular location">
    <subcellularLocation>
        <location evidence="1">Membrane</location>
        <topology evidence="1">Single-pass type I membrane protein</topology>
    </subcellularLocation>
</comment>
<evidence type="ECO:0000313" key="16">
    <source>
        <dbReference type="Proteomes" id="UP000515131"/>
    </source>
</evidence>
<dbReference type="SMART" id="SM00404">
    <property type="entry name" value="PTPc_motif"/>
    <property type="match status" value="1"/>
</dbReference>
<dbReference type="Proteomes" id="UP000515131">
    <property type="component" value="Unplaced"/>
</dbReference>
<dbReference type="InterPro" id="IPR029021">
    <property type="entry name" value="Prot-tyrosine_phosphatase-like"/>
</dbReference>
<dbReference type="InterPro" id="IPR041201">
    <property type="entry name" value="PTPRJ_TM"/>
</dbReference>
<dbReference type="SMART" id="SM00194">
    <property type="entry name" value="PTPc"/>
    <property type="match status" value="1"/>
</dbReference>
<accession>A0A6P6I7E0</accession>
<feature type="domain" description="Fibronectin type-III" evidence="15">
    <location>
        <begin position="857"/>
        <end position="952"/>
    </location>
</feature>
<keyword evidence="10" id="KW-0325">Glycoprotein</keyword>
<feature type="domain" description="Tyrosine-protein phosphatase" evidence="13">
    <location>
        <begin position="1308"/>
        <end position="1525"/>
    </location>
</feature>
<dbReference type="KEGG" id="pcoo:112865180"/>
<dbReference type="InterPro" id="IPR000387">
    <property type="entry name" value="Tyr_Pase_dom"/>
</dbReference>
<evidence type="ECO:0000256" key="1">
    <source>
        <dbReference type="ARBA" id="ARBA00004479"/>
    </source>
</evidence>
<dbReference type="GO" id="GO:0016020">
    <property type="term" value="C:membrane"/>
    <property type="evidence" value="ECO:0007669"/>
    <property type="project" value="UniProtKB-SubCell"/>
</dbReference>
<feature type="domain" description="Fibronectin type-III" evidence="15">
    <location>
        <begin position="953"/>
        <end position="1049"/>
    </location>
</feature>
<evidence type="ECO:0000256" key="6">
    <source>
        <dbReference type="ARBA" id="ARBA00022801"/>
    </source>
</evidence>
<dbReference type="FunFam" id="2.60.40.10:FF:000362">
    <property type="entry name" value="Receptor-type tyrosine-protein phosphatase eta"/>
    <property type="match status" value="3"/>
</dbReference>
<dbReference type="GO" id="GO:0032502">
    <property type="term" value="P:developmental process"/>
    <property type="evidence" value="ECO:0007669"/>
    <property type="project" value="UniProtKB-ARBA"/>
</dbReference>
<sequence>MATRFSDDKVCPVGNSRTLSREEGIFEPNGEVIVVGAKEVPPASIFTSFSTEKEPSSLQRVDFKAPLAENCSPQKPIGVGVNGRPCSKVADPGVGPTRVSKDVNGEEGTGRVKGQFRGRSSGGEFFQGIALPFFCLPKGVFVRDLSSWELFVAGVDTSFPCLWGPERKLMTPFSLSEEKAEALYAALAFLTTLGSSYCPYFIDREGDSSFLFLQVIETFLRDTCFLRIATEARLVKKALEGASVGCSVRSLDLLCFDKKSTVRKLISYTLRALFLTTDVLKILDEVFFDDVSGQMVQTFDRRTAVPRESPALTADLAIPSEQVLNELSSLSLFLSPCVCNLAGCQKPQYKKGNFSLDSEEQMVCAGDAVSISPTSVAPAWTNTDSAASMYTHTEGEGQAGDNTTGFSPTASYTSFTTSETVSKTWADSTVANDVTEPSQVSDLRVSFVGVTQVAITWKNGNDTATCWMLFEGVESCKELPQVLVVNISHLTPGVRHKVTLCLSESNEEGRESSVIDSGLDANATESFSQQPRNHTAPVSGYQLKRVDLSSDHLLTGDTEVLITGLVPDTEYCAAIYSQAADGTEGGPQRITFRTVASQVFDVEVVDINATNMTLTWKINDNESSSVYTYKIQVTGETDSFTLHVNETQVVITSLNSSTLYNITVHPFLGNSSEGVPGFLQVYTPPRPVSDFRVTSVSTREIGLAWSSNDADFFKILTTEEGAGKSPLETATQNQSIVIGGLYPGTKYRFEIFPQGPNGTEGESQTVYNRTDPSAVFDIRVFHVTTTGMELEWQSTDNASEYTYHLVIQSERGSDKINTSRKEITLRGLVPGTLYNITIFPEVNHIQGEPSSTAQYTWPSNVANIEVNTSTTEATVNWQNFDEASPRYTYHLYIGKDGNFSQATRLVTDIGVTYATVTELIPGSSYTVEIFTQVGNVTTPLASGRQSFCTDPAPVASFRCEVVPKEPTLILKWVCPPGTNTGFGLEISRGAWKNVTDLESCSSENGTEYWTNVTYLNFSTSYNISITALSCNKTAPPTQNTCLTGITDPPSPDGSPNITSISHNSVKVEFSGFEASHGPIKAYALILTTGDAVRPSADVLRYTYEDFKKGASNTYVTYLITTEEKRRSQDLSEVLKYEIDVGNESTTHGYYNGKLEPLGSYRACVAGFTNITFNPHNDGLIDGPESYVSFSHYSDAVFLPQDPGRERTATFSQLEGLVLRVPMSPSPRLFTIRPVVLRLSPYGIRYVEGEKTQNYFLGLMGLCFFQNRKEAKNNEVSFSQIKPKKSKLIKVENFEAYFKKQQADSNCGFAEEYEDLKLVGISLPKYTAELAENRGKNRYNNVLPYDISRVKLSVQAHSTDDYINANYMPGYHSKKEFIATQGPLPNTLKDFWRMVWEKNVYAIVMLTKCVEQGRLQTSESHPLRQFHFTSWPDHGVPDTTDLLINFRYLVRDYMKQSPPESPILVHCSAGVGRTGTFIAIDRLIYQIENENTVDVYGIVYDLRMHRPLMVQTEDQYVFLNQCVLDIIRSQKDSKVDLIYQNTTAMTIYENLAPVTAFGKTNGYIA</sequence>
<evidence type="ECO:0000256" key="3">
    <source>
        <dbReference type="ARBA" id="ARBA00022692"/>
    </source>
</evidence>
<evidence type="ECO:0000256" key="2">
    <source>
        <dbReference type="ARBA" id="ARBA00013064"/>
    </source>
</evidence>
<keyword evidence="17" id="KW-0675">Receptor</keyword>
<dbReference type="PROSITE" id="PS50055">
    <property type="entry name" value="TYR_PHOSPHATASE_PTP"/>
    <property type="match status" value="1"/>
</dbReference>
<evidence type="ECO:0000259" key="15">
    <source>
        <dbReference type="PROSITE" id="PS50853"/>
    </source>
</evidence>
<protein>
    <recommendedName>
        <fullName evidence="2">protein-tyrosine-phosphatase</fullName>
        <ecNumber evidence="2">3.1.3.48</ecNumber>
    </recommendedName>
</protein>
<dbReference type="PANTHER" id="PTHR46957">
    <property type="entry name" value="CYTOKINE RECEPTOR"/>
    <property type="match status" value="1"/>
</dbReference>
<evidence type="ECO:0000256" key="9">
    <source>
        <dbReference type="ARBA" id="ARBA00023136"/>
    </source>
</evidence>
<dbReference type="InterPro" id="IPR003961">
    <property type="entry name" value="FN3_dom"/>
</dbReference>
<dbReference type="Pfam" id="PF00102">
    <property type="entry name" value="Y_phosphatase"/>
    <property type="match status" value="2"/>
</dbReference>
<proteinExistence type="inferred from homology"/>
<dbReference type="PROSITE" id="PS50853">
    <property type="entry name" value="FN3"/>
    <property type="match status" value="3"/>
</dbReference>
<dbReference type="InterPro" id="IPR036116">
    <property type="entry name" value="FN3_sf"/>
</dbReference>
<keyword evidence="5" id="KW-0677">Repeat</keyword>
<keyword evidence="16" id="KW-1185">Reference proteome</keyword>
<dbReference type="Pfam" id="PF00041">
    <property type="entry name" value="fn3"/>
    <property type="match status" value="2"/>
</dbReference>
<dbReference type="PROSITE" id="PS00383">
    <property type="entry name" value="TYR_PHOSPHATASE_1"/>
    <property type="match status" value="1"/>
</dbReference>
<evidence type="ECO:0000256" key="5">
    <source>
        <dbReference type="ARBA" id="ARBA00022737"/>
    </source>
</evidence>
<reference evidence="17" key="1">
    <citation type="submission" date="2025-08" db="UniProtKB">
        <authorList>
            <consortium name="RefSeq"/>
        </authorList>
    </citation>
    <scope>IDENTIFICATION</scope>
    <source>
        <tissue evidence="17">Blood</tissue>
    </source>
</reference>
<dbReference type="Gene3D" id="3.90.190.10">
    <property type="entry name" value="Protein tyrosine phosphatase superfamily"/>
    <property type="match status" value="2"/>
</dbReference>
<keyword evidence="9" id="KW-0472">Membrane</keyword>
<dbReference type="EC" id="3.1.3.48" evidence="2"/>
<evidence type="ECO:0000259" key="14">
    <source>
        <dbReference type="PROSITE" id="PS50056"/>
    </source>
</evidence>
<keyword evidence="3" id="KW-0812">Transmembrane</keyword>
<keyword evidence="7" id="KW-0904">Protein phosphatase</keyword>
<dbReference type="CTD" id="5795"/>
<keyword evidence="6" id="KW-0378">Hydrolase</keyword>
<dbReference type="RefSeq" id="XP_025784000.1">
    <property type="nucleotide sequence ID" value="XM_025928215.1"/>
</dbReference>
<dbReference type="FunFam" id="2.60.40.10:FF:001417">
    <property type="entry name" value="Receptor-type tyrosine-protein phosphatase eta"/>
    <property type="match status" value="1"/>
</dbReference>
<dbReference type="SUPFAM" id="SSF52799">
    <property type="entry name" value="(Phosphotyrosine protein) phosphatases II"/>
    <property type="match status" value="1"/>
</dbReference>
<dbReference type="CDD" id="cd00063">
    <property type="entry name" value="FN3"/>
    <property type="match status" value="4"/>
</dbReference>
<evidence type="ECO:0000256" key="7">
    <source>
        <dbReference type="ARBA" id="ARBA00022912"/>
    </source>
</evidence>
<dbReference type="GeneID" id="112865180"/>
<feature type="compositionally biased region" description="Basic and acidic residues" evidence="12">
    <location>
        <begin position="99"/>
        <end position="109"/>
    </location>
</feature>
<dbReference type="PRINTS" id="PR00700">
    <property type="entry name" value="PRTYPHPHTASE"/>
</dbReference>
<dbReference type="InterPro" id="IPR050713">
    <property type="entry name" value="RTP_Phos/Ushers"/>
</dbReference>
<dbReference type="PANTHER" id="PTHR46957:SF5">
    <property type="entry name" value="PROTEIN-TYROSINE-PHOSPHATASE"/>
    <property type="match status" value="1"/>
</dbReference>
<evidence type="ECO:0000256" key="8">
    <source>
        <dbReference type="ARBA" id="ARBA00022989"/>
    </source>
</evidence>
<dbReference type="GO" id="GO:0004725">
    <property type="term" value="F:protein tyrosine phosphatase activity"/>
    <property type="evidence" value="ECO:0007669"/>
    <property type="project" value="UniProtKB-EC"/>
</dbReference>
<feature type="domain" description="Fibronectin type-III" evidence="15">
    <location>
        <begin position="598"/>
        <end position="687"/>
    </location>
</feature>
<dbReference type="SUPFAM" id="SSF49265">
    <property type="entry name" value="Fibronectin type III"/>
    <property type="match status" value="3"/>
</dbReference>
<dbReference type="Gene3D" id="2.60.40.10">
    <property type="entry name" value="Immunoglobulins"/>
    <property type="match status" value="4"/>
</dbReference>
<dbReference type="InterPro" id="IPR000242">
    <property type="entry name" value="PTP_cat"/>
</dbReference>
<feature type="region of interest" description="Disordered" evidence="12">
    <location>
        <begin position="90"/>
        <end position="109"/>
    </location>
</feature>
<evidence type="ECO:0000256" key="12">
    <source>
        <dbReference type="SAM" id="MobiDB-lite"/>
    </source>
</evidence>
<organism evidence="16 17">
    <name type="scientific">Puma concolor</name>
    <name type="common">Mountain lion</name>
    <name type="synonym">Felis concolor</name>
    <dbReference type="NCBI Taxonomy" id="9696"/>
    <lineage>
        <taxon>Eukaryota</taxon>
        <taxon>Metazoa</taxon>
        <taxon>Chordata</taxon>
        <taxon>Craniata</taxon>
        <taxon>Vertebrata</taxon>
        <taxon>Euteleostomi</taxon>
        <taxon>Mammalia</taxon>
        <taxon>Eutheria</taxon>
        <taxon>Laurasiatheria</taxon>
        <taxon>Carnivora</taxon>
        <taxon>Feliformia</taxon>
        <taxon>Felidae</taxon>
        <taxon>Felinae</taxon>
        <taxon>Puma</taxon>
    </lineage>
</organism>
<keyword evidence="8" id="KW-1133">Transmembrane helix</keyword>
<dbReference type="InterPro" id="IPR016130">
    <property type="entry name" value="Tyr_Pase_AS"/>
</dbReference>
<evidence type="ECO:0000256" key="10">
    <source>
        <dbReference type="ARBA" id="ARBA00023180"/>
    </source>
</evidence>
<dbReference type="InterPro" id="IPR013783">
    <property type="entry name" value="Ig-like_fold"/>
</dbReference>
<evidence type="ECO:0000259" key="13">
    <source>
        <dbReference type="PROSITE" id="PS50055"/>
    </source>
</evidence>
<comment type="similarity">
    <text evidence="11">Belongs to the protein-tyrosine phosphatase family. Receptor class 3 subfamily.</text>
</comment>
<keyword evidence="4" id="KW-0732">Signal</keyword>
<evidence type="ECO:0000256" key="4">
    <source>
        <dbReference type="ARBA" id="ARBA00022729"/>
    </source>
</evidence>
<dbReference type="Pfam" id="PF18861">
    <property type="entry name" value="PTP_tm"/>
    <property type="match status" value="1"/>
</dbReference>
<dbReference type="SMART" id="SM00060">
    <property type="entry name" value="FN3"/>
    <property type="match status" value="7"/>
</dbReference>